<evidence type="ECO:0000313" key="9">
    <source>
        <dbReference type="Proteomes" id="UP000056968"/>
    </source>
</evidence>
<evidence type="ECO:0000313" key="8">
    <source>
        <dbReference type="EMBL" id="ALR22557.1"/>
    </source>
</evidence>
<dbReference type="SUPFAM" id="SSF49482">
    <property type="entry name" value="Aromatic compound dioxygenase"/>
    <property type="match status" value="1"/>
</dbReference>
<dbReference type="STRING" id="1332080.ATN00_11090"/>
<dbReference type="GO" id="GO:0009712">
    <property type="term" value="P:catechol-containing compound metabolic process"/>
    <property type="evidence" value="ECO:0007669"/>
    <property type="project" value="InterPro"/>
</dbReference>
<dbReference type="GO" id="GO:0018576">
    <property type="term" value="F:catechol 1,2-dioxygenase activity"/>
    <property type="evidence" value="ECO:0007669"/>
    <property type="project" value="InterPro"/>
</dbReference>
<dbReference type="PANTHER" id="PTHR33711:SF7">
    <property type="entry name" value="INTRADIOL RING-CLEAVAGE DIOXYGENASES DOMAIN-CONTAINING PROTEIN-RELATED"/>
    <property type="match status" value="1"/>
</dbReference>
<dbReference type="KEGG" id="sbd:ATN00_11090"/>
<proteinExistence type="inferred from homology"/>
<evidence type="ECO:0000256" key="5">
    <source>
        <dbReference type="ARBA" id="ARBA00023002"/>
    </source>
</evidence>
<dbReference type="PANTHER" id="PTHR33711">
    <property type="entry name" value="DIOXYGENASE, PUTATIVE (AFU_ORTHOLOGUE AFUA_2G02910)-RELATED"/>
    <property type="match status" value="1"/>
</dbReference>
<dbReference type="RefSeq" id="WP_062068697.1">
    <property type="nucleotide sequence ID" value="NZ_CP013264.1"/>
</dbReference>
<dbReference type="GO" id="GO:0008199">
    <property type="term" value="F:ferric iron binding"/>
    <property type="evidence" value="ECO:0007669"/>
    <property type="project" value="InterPro"/>
</dbReference>
<feature type="domain" description="Intradiol ring-cleavage dioxygenases" evidence="7">
    <location>
        <begin position="128"/>
        <end position="156"/>
    </location>
</feature>
<keyword evidence="4 8" id="KW-0223">Dioxygenase</keyword>
<reference evidence="8 9" key="1">
    <citation type="submission" date="2015-11" db="EMBL/GenBank/DDBJ databases">
        <title>A Two-component Flavoprotein Monooxygenase System MeaXY Responsible for para-Hydroxylation of 2-Methyl-6-ethylaniline and 2,6-Diethylaniline in Sphingobium baderi DE-13.</title>
        <authorList>
            <person name="Cheng M."/>
            <person name="Meng Q."/>
            <person name="Yang Y."/>
            <person name="Chu C."/>
            <person name="Yan X."/>
            <person name="He J."/>
            <person name="Li S."/>
        </authorList>
    </citation>
    <scope>NUCLEOTIDE SEQUENCE [LARGE SCALE GENOMIC DNA]</scope>
    <source>
        <strain evidence="8 9">DE-13</strain>
    </source>
</reference>
<organism evidence="8 9">
    <name type="scientific">Sphingobium baderi</name>
    <dbReference type="NCBI Taxonomy" id="1332080"/>
    <lineage>
        <taxon>Bacteria</taxon>
        <taxon>Pseudomonadati</taxon>
        <taxon>Pseudomonadota</taxon>
        <taxon>Alphaproteobacteria</taxon>
        <taxon>Sphingomonadales</taxon>
        <taxon>Sphingomonadaceae</taxon>
        <taxon>Sphingobium</taxon>
    </lineage>
</organism>
<evidence type="ECO:0000259" key="7">
    <source>
        <dbReference type="PROSITE" id="PS00083"/>
    </source>
</evidence>
<keyword evidence="6" id="KW-0408">Iron</keyword>
<keyword evidence="3" id="KW-0479">Metal-binding</keyword>
<dbReference type="InterPro" id="IPR007535">
    <property type="entry name" value="Catechol_dOase_N"/>
</dbReference>
<evidence type="ECO:0000256" key="1">
    <source>
        <dbReference type="ARBA" id="ARBA00001965"/>
    </source>
</evidence>
<dbReference type="Proteomes" id="UP000056968">
    <property type="component" value="Chromosome"/>
</dbReference>
<comment type="cofactor">
    <cofactor evidence="1">
        <name>Fe(3+)</name>
        <dbReference type="ChEBI" id="CHEBI:29034"/>
    </cofactor>
</comment>
<protein>
    <submittedName>
        <fullName evidence="8">Hydroxyquinol 1,2-dioxygenase</fullName>
    </submittedName>
</protein>
<dbReference type="EMBL" id="CP013264">
    <property type="protein sequence ID" value="ALR22557.1"/>
    <property type="molecule type" value="Genomic_DNA"/>
</dbReference>
<evidence type="ECO:0000256" key="3">
    <source>
        <dbReference type="ARBA" id="ARBA00022723"/>
    </source>
</evidence>
<dbReference type="Pfam" id="PF00775">
    <property type="entry name" value="Dioxygenase_C"/>
    <property type="match status" value="1"/>
</dbReference>
<evidence type="ECO:0000256" key="6">
    <source>
        <dbReference type="ARBA" id="ARBA00023004"/>
    </source>
</evidence>
<name>A0A0S3F4I9_9SPHN</name>
<dbReference type="InterPro" id="IPR050770">
    <property type="entry name" value="Intradiol_RC_Dioxygenase"/>
</dbReference>
<gene>
    <name evidence="8" type="ORF">ATN00_11090</name>
</gene>
<dbReference type="Gene3D" id="2.60.130.10">
    <property type="entry name" value="Aromatic compound dioxygenase"/>
    <property type="match status" value="1"/>
</dbReference>
<evidence type="ECO:0000256" key="2">
    <source>
        <dbReference type="ARBA" id="ARBA00007825"/>
    </source>
</evidence>
<dbReference type="Pfam" id="PF04444">
    <property type="entry name" value="Dioxygenase_N"/>
    <property type="match status" value="1"/>
</dbReference>
<dbReference type="InterPro" id="IPR000627">
    <property type="entry name" value="Intradiol_dOase_C"/>
</dbReference>
<dbReference type="InterPro" id="IPR015889">
    <property type="entry name" value="Intradiol_dOase_core"/>
</dbReference>
<keyword evidence="5" id="KW-0560">Oxidoreductase</keyword>
<comment type="similarity">
    <text evidence="2">Belongs to the intradiol ring-cleavage dioxygenase family.</text>
</comment>
<accession>A0A0S3F4I9</accession>
<evidence type="ECO:0000256" key="4">
    <source>
        <dbReference type="ARBA" id="ARBA00022964"/>
    </source>
</evidence>
<sequence length="296" mass="32420">MRDFDEHSITDAVVKRVRRASDPRAREISEALVRHLHAFVREVRPTQAEWEAGIGFLTSTGQKCDEKRQEFILLSDTLGVSTLVDSINNPVAGDITETTVFGPFYVPPPEFPLGGNLGAGIDGPPMHVSGTVWRHEGTPAAGAIIDIWHSDVSGFYDVQQLDKTGGLAGRGRIIADAEGRFHFWTRRPAPYPIPTDGPVGAMLAAQDRHPWRPEHVHFMIAAPGCRKLVTHVFAQGDSYLDSDVVFGVKESLIEPYVAHEGGRAPDGTSMEGDWYSLVRDFVLAPSAMAQSPESLE</sequence>
<dbReference type="OrthoDB" id="9800887at2"/>
<keyword evidence="9" id="KW-1185">Reference proteome</keyword>
<dbReference type="AlphaFoldDB" id="A0A0S3F4I9"/>
<dbReference type="PROSITE" id="PS00083">
    <property type="entry name" value="INTRADIOL_DIOXYGENAS"/>
    <property type="match status" value="1"/>
</dbReference>